<feature type="transmembrane region" description="Helical" evidence="8">
    <location>
        <begin position="46"/>
        <end position="66"/>
    </location>
</feature>
<feature type="binding site" evidence="7">
    <location>
        <position position="64"/>
    </location>
    <ligand>
        <name>Zn(2+)</name>
        <dbReference type="ChEBI" id="CHEBI:29105"/>
    </ligand>
</feature>
<dbReference type="GO" id="GO:0046872">
    <property type="term" value="F:metal ion binding"/>
    <property type="evidence" value="ECO:0007669"/>
    <property type="project" value="UniProtKB-KW"/>
</dbReference>
<feature type="transmembrane region" description="Helical" evidence="8">
    <location>
        <begin position="189"/>
        <end position="208"/>
    </location>
</feature>
<dbReference type="InterPro" id="IPR004254">
    <property type="entry name" value="AdipoR/HlyIII-related"/>
</dbReference>
<feature type="transmembrane region" description="Helical" evidence="8">
    <location>
        <begin position="132"/>
        <end position="153"/>
    </location>
</feature>
<dbReference type="PANTHER" id="PTHR20855">
    <property type="entry name" value="ADIPOR/PROGESTIN RECEPTOR-RELATED"/>
    <property type="match status" value="1"/>
</dbReference>
<evidence type="ECO:0000313" key="9">
    <source>
        <dbReference type="EMBL" id="RJF35483.1"/>
    </source>
</evidence>
<evidence type="ECO:0000256" key="3">
    <source>
        <dbReference type="ARBA" id="ARBA00022475"/>
    </source>
</evidence>
<evidence type="ECO:0000256" key="4">
    <source>
        <dbReference type="ARBA" id="ARBA00022692"/>
    </source>
</evidence>
<dbReference type="NCBIfam" id="TIGR01065">
    <property type="entry name" value="hlyIII"/>
    <property type="match status" value="1"/>
</dbReference>
<organism evidence="9 10">
    <name type="scientific">Pseudoalteromonas gelatinilytica</name>
    <dbReference type="NCBI Taxonomy" id="1703256"/>
    <lineage>
        <taxon>Bacteria</taxon>
        <taxon>Pseudomonadati</taxon>
        <taxon>Pseudomonadota</taxon>
        <taxon>Gammaproteobacteria</taxon>
        <taxon>Alteromonadales</taxon>
        <taxon>Pseudoalteromonadaceae</taxon>
        <taxon>Pseudoalteromonas</taxon>
    </lineage>
</organism>
<proteinExistence type="inferred from homology"/>
<feature type="binding site" evidence="7">
    <location>
        <position position="190"/>
    </location>
    <ligand>
        <name>Zn(2+)</name>
        <dbReference type="ChEBI" id="CHEBI:29105"/>
    </ligand>
</feature>
<comment type="similarity">
    <text evidence="2">Belongs to the UPF0073 (Hly-III) family.</text>
</comment>
<keyword evidence="5 8" id="KW-1133">Transmembrane helix</keyword>
<dbReference type="AlphaFoldDB" id="A0A3A3EQ94"/>
<dbReference type="PANTHER" id="PTHR20855:SF3">
    <property type="entry name" value="LD03007P"/>
    <property type="match status" value="1"/>
</dbReference>
<sequence>MTQQLPYSRQEEQLNVLTHGMGVLFALYVLWDLISQSKVVSATVSAIVYGSSLLVLFLASTLYHASTRERIRAIYKKCDHCAIYLLIAGTYTPYLVISLSGAWAIAALVFIWSLALGGVAYKLLVKNTNKKVSLATYLLMGWFALALVYPLYLNLDLSALWWLLAGGIAYSLGTVFYSAKTRHYSHAIWHVFVLVGCVCHYLSISLYVY</sequence>
<comment type="caution">
    <text evidence="9">The sequence shown here is derived from an EMBL/GenBank/DDBJ whole genome shotgun (WGS) entry which is preliminary data.</text>
</comment>
<feature type="transmembrane region" description="Helical" evidence="8">
    <location>
        <begin position="14"/>
        <end position="34"/>
    </location>
</feature>
<keyword evidence="7" id="KW-0479">Metal-binding</keyword>
<keyword evidence="3" id="KW-1003">Cell membrane</keyword>
<feature type="transmembrane region" description="Helical" evidence="8">
    <location>
        <begin position="159"/>
        <end position="177"/>
    </location>
</feature>
<dbReference type="GO" id="GO:0140911">
    <property type="term" value="F:pore-forming activity"/>
    <property type="evidence" value="ECO:0007669"/>
    <property type="project" value="InterPro"/>
</dbReference>
<gene>
    <name evidence="9" type="ORF">D4741_10920</name>
</gene>
<accession>A0A3A3EQ94</accession>
<name>A0A3A3EQ94_9GAMM</name>
<reference evidence="9 10" key="1">
    <citation type="submission" date="2018-09" db="EMBL/GenBank/DDBJ databases">
        <title>Identification of marine bacteria producing industrial enzymes.</title>
        <authorList>
            <person name="Cheng T.H."/>
            <person name="Saidin J."/>
            <person name="Muhd D.D."/>
            <person name="Isa M.N.M."/>
            <person name="Bakar M.F.A."/>
            <person name="Ismail N."/>
        </authorList>
    </citation>
    <scope>NUCLEOTIDE SEQUENCE [LARGE SCALE GENOMIC DNA]</scope>
    <source>
        <strain evidence="9 10">MNAD 1.6</strain>
    </source>
</reference>
<keyword evidence="7" id="KW-0862">Zinc</keyword>
<feature type="transmembrane region" description="Helical" evidence="8">
    <location>
        <begin position="78"/>
        <end position="97"/>
    </location>
</feature>
<evidence type="ECO:0000256" key="8">
    <source>
        <dbReference type="SAM" id="Phobius"/>
    </source>
</evidence>
<comment type="subcellular location">
    <subcellularLocation>
        <location evidence="1">Cell membrane</location>
        <topology evidence="1">Multi-pass membrane protein</topology>
    </subcellularLocation>
</comment>
<keyword evidence="4 8" id="KW-0812">Transmembrane</keyword>
<dbReference type="RefSeq" id="WP_119852977.1">
    <property type="nucleotide sequence ID" value="NZ_QYSE01000002.1"/>
</dbReference>
<evidence type="ECO:0000256" key="2">
    <source>
        <dbReference type="ARBA" id="ARBA00008488"/>
    </source>
</evidence>
<dbReference type="GO" id="GO:0005886">
    <property type="term" value="C:plasma membrane"/>
    <property type="evidence" value="ECO:0007669"/>
    <property type="project" value="UniProtKB-SubCell"/>
</dbReference>
<dbReference type="Proteomes" id="UP000265938">
    <property type="component" value="Unassembled WGS sequence"/>
</dbReference>
<evidence type="ECO:0000256" key="1">
    <source>
        <dbReference type="ARBA" id="ARBA00004651"/>
    </source>
</evidence>
<dbReference type="InterPro" id="IPR005744">
    <property type="entry name" value="Hy-lIII"/>
</dbReference>
<evidence type="ECO:0000313" key="10">
    <source>
        <dbReference type="Proteomes" id="UP000265938"/>
    </source>
</evidence>
<dbReference type="Pfam" id="PF03006">
    <property type="entry name" value="HlyIII"/>
    <property type="match status" value="1"/>
</dbReference>
<feature type="binding site" evidence="7">
    <location>
        <position position="186"/>
    </location>
    <ligand>
        <name>Zn(2+)</name>
        <dbReference type="ChEBI" id="CHEBI:29105"/>
    </ligand>
</feature>
<evidence type="ECO:0000256" key="6">
    <source>
        <dbReference type="ARBA" id="ARBA00023136"/>
    </source>
</evidence>
<evidence type="ECO:0000256" key="7">
    <source>
        <dbReference type="PIRSR" id="PIRSR604254-1"/>
    </source>
</evidence>
<evidence type="ECO:0000256" key="5">
    <source>
        <dbReference type="ARBA" id="ARBA00022989"/>
    </source>
</evidence>
<dbReference type="EMBL" id="QYSE01000002">
    <property type="protein sequence ID" value="RJF35483.1"/>
    <property type="molecule type" value="Genomic_DNA"/>
</dbReference>
<protein>
    <submittedName>
        <fullName evidence="9">Hemolysin III</fullName>
    </submittedName>
</protein>
<feature type="transmembrane region" description="Helical" evidence="8">
    <location>
        <begin position="103"/>
        <end position="125"/>
    </location>
</feature>
<keyword evidence="6 8" id="KW-0472">Membrane</keyword>